<feature type="compositionally biased region" description="Polar residues" evidence="2">
    <location>
        <begin position="89"/>
        <end position="103"/>
    </location>
</feature>
<evidence type="ECO:0000313" key="4">
    <source>
        <dbReference type="Proteomes" id="UP001295684"/>
    </source>
</evidence>
<feature type="region of interest" description="Disordered" evidence="2">
    <location>
        <begin position="509"/>
        <end position="530"/>
    </location>
</feature>
<evidence type="ECO:0000256" key="1">
    <source>
        <dbReference type="SAM" id="Coils"/>
    </source>
</evidence>
<feature type="compositionally biased region" description="Polar residues" evidence="2">
    <location>
        <begin position="562"/>
        <end position="581"/>
    </location>
</feature>
<reference evidence="3" key="1">
    <citation type="submission" date="2023-07" db="EMBL/GenBank/DDBJ databases">
        <authorList>
            <consortium name="AG Swart"/>
            <person name="Singh M."/>
            <person name="Singh A."/>
            <person name="Seah K."/>
            <person name="Emmerich C."/>
        </authorList>
    </citation>
    <scope>NUCLEOTIDE SEQUENCE</scope>
    <source>
        <strain evidence="3">DP1</strain>
    </source>
</reference>
<protein>
    <submittedName>
        <fullName evidence="3">Uncharacterized protein</fullName>
    </submittedName>
</protein>
<evidence type="ECO:0000256" key="2">
    <source>
        <dbReference type="SAM" id="MobiDB-lite"/>
    </source>
</evidence>
<comment type="caution">
    <text evidence="3">The sequence shown here is derived from an EMBL/GenBank/DDBJ whole genome shotgun (WGS) entry which is preliminary data.</text>
</comment>
<gene>
    <name evidence="3" type="ORF">ECRASSUSDP1_LOCUS2118</name>
</gene>
<sequence length="598" mass="68772">MQYYSKTESHDFEKSNPTQDIGIGGDTQLNKLSPGRTKDITKSSPFNPFDKKTHKSPNPKPNGSLKMSGSNPQYDQKNNKFSMSKPGRSANSNLKNFNNSIKQTGKRKGYSKPRTGHKPFPGSKRGTTQSFLSQSMAYSTGKLYQAHTNPQTTIKIEIERAKETLKKTTEIRDHADTCDDEEDQLIVLSQENLALKETLKNLNNSLTGYIEVMKDYKIKKMGRKKYGIENLSVDYKLKVNEAENTNYQKIIGNLTQQHEKLKERLAVIGDLSYSMDLKKQISDKKKEIKQFEEEERELYDKKYNKDREANKIIQKGEKDSVLEMKKKGKEMSILYEKLDKLNAQLEFKQRTKSEQADAYAETKQKLEQLETKANAKGIYLDEIEQIEDPASKIEKDPQTYARKEKILKQAMEADKDIYARKLFKHKTKLAELLEERNDIINRIKERQNKTIEIREKANELMIKSKFITEKDAERTLQESIKSIQDLPEELDIKKNKMMNKLDAIIKSTRKKNRVARSTTKKINSPEPQIPSTKNAFALRQKGQLSNVNHETKNRINAEKSNSKPFGSNASKPFGNKSSNKPNFMGGKKTELSNMRNAL</sequence>
<organism evidence="3 4">
    <name type="scientific">Euplotes crassus</name>
    <dbReference type="NCBI Taxonomy" id="5936"/>
    <lineage>
        <taxon>Eukaryota</taxon>
        <taxon>Sar</taxon>
        <taxon>Alveolata</taxon>
        <taxon>Ciliophora</taxon>
        <taxon>Intramacronucleata</taxon>
        <taxon>Spirotrichea</taxon>
        <taxon>Hypotrichia</taxon>
        <taxon>Euplotida</taxon>
        <taxon>Euplotidae</taxon>
        <taxon>Moneuplotes</taxon>
    </lineage>
</organism>
<feature type="coiled-coil region" evidence="1">
    <location>
        <begin position="244"/>
        <end position="372"/>
    </location>
</feature>
<name>A0AAD1U2I2_EUPCR</name>
<dbReference type="Proteomes" id="UP001295684">
    <property type="component" value="Unassembled WGS sequence"/>
</dbReference>
<evidence type="ECO:0000313" key="3">
    <source>
        <dbReference type="EMBL" id="CAI2360813.1"/>
    </source>
</evidence>
<feature type="compositionally biased region" description="Basic residues" evidence="2">
    <location>
        <begin position="104"/>
        <end position="117"/>
    </location>
</feature>
<accession>A0AAD1U2I2</accession>
<keyword evidence="4" id="KW-1185">Reference proteome</keyword>
<keyword evidence="1" id="KW-0175">Coiled coil</keyword>
<dbReference type="EMBL" id="CAMPGE010002009">
    <property type="protein sequence ID" value="CAI2360813.1"/>
    <property type="molecule type" value="Genomic_DNA"/>
</dbReference>
<feature type="region of interest" description="Disordered" evidence="2">
    <location>
        <begin position="1"/>
        <end position="129"/>
    </location>
</feature>
<dbReference type="AlphaFoldDB" id="A0AAD1U2I2"/>
<feature type="compositionally biased region" description="Basic and acidic residues" evidence="2">
    <location>
        <begin position="549"/>
        <end position="561"/>
    </location>
</feature>
<feature type="compositionally biased region" description="Polar residues" evidence="2">
    <location>
        <begin position="65"/>
        <end position="82"/>
    </location>
</feature>
<feature type="compositionally biased region" description="Polar residues" evidence="2">
    <location>
        <begin position="515"/>
        <end position="530"/>
    </location>
</feature>
<feature type="region of interest" description="Disordered" evidence="2">
    <location>
        <begin position="544"/>
        <end position="598"/>
    </location>
</feature>
<proteinExistence type="predicted"/>